<keyword evidence="2" id="KW-1185">Reference proteome</keyword>
<accession>A0ABY8B2P6</accession>
<gene>
    <name evidence="1" type="ORF">OE059_04875</name>
</gene>
<name>A0ABY8B2P6_9BACL</name>
<organism evidence="1 2">
    <name type="scientific">Exiguobacterium profundum</name>
    <dbReference type="NCBI Taxonomy" id="307643"/>
    <lineage>
        <taxon>Bacteria</taxon>
        <taxon>Bacillati</taxon>
        <taxon>Bacillota</taxon>
        <taxon>Bacilli</taxon>
        <taxon>Bacillales</taxon>
        <taxon>Bacillales Family XII. Incertae Sedis</taxon>
        <taxon>Exiguobacterium</taxon>
    </lineage>
</organism>
<dbReference type="EMBL" id="CP109617">
    <property type="protein sequence ID" value="WED56195.1"/>
    <property type="molecule type" value="Genomic_DNA"/>
</dbReference>
<dbReference type="RefSeq" id="WP_214757531.1">
    <property type="nucleotide sequence ID" value="NZ_CP109617.1"/>
</dbReference>
<evidence type="ECO:0000313" key="1">
    <source>
        <dbReference type="EMBL" id="WED56195.1"/>
    </source>
</evidence>
<reference evidence="1 2" key="1">
    <citation type="submission" date="2022-10" db="EMBL/GenBank/DDBJ databases">
        <title>Complete genome sequence of Exiguobacterium profundum TSS-3 isolated from an extremely saline-alkaline spring located in Ixtapa, Chiapas-Mexico.</title>
        <authorList>
            <person name="Rincon-Rosales R."/>
            <person name="Rogel M.A."/>
            <person name="Rincon-Molina C.I."/>
            <person name="Guerrero G."/>
            <person name="Manzano-Gomez L.A."/>
            <person name="Lopez-Lopez A."/>
            <person name="Rincon Molina F.A."/>
            <person name="Martinez-Romero E."/>
        </authorList>
    </citation>
    <scope>NUCLEOTIDE SEQUENCE [LARGE SCALE GENOMIC DNA]</scope>
    <source>
        <strain evidence="1 2">TSS-3</strain>
    </source>
</reference>
<proteinExistence type="predicted"/>
<evidence type="ECO:0000313" key="2">
    <source>
        <dbReference type="Proteomes" id="UP001219957"/>
    </source>
</evidence>
<sequence length="113" mass="12991">MWERNDEVRLSCLHCGHLQTKESGSKYVGEAVDVYFGLPLFLQTGCSGHVLWAYNREHLNYIKDYIDAKIRTSEGTNRSLESRLPAWMKSKQNRKDVLRTIEKLELMIGGSTA</sequence>
<dbReference type="Proteomes" id="UP001219957">
    <property type="component" value="Chromosome"/>
</dbReference>
<protein>
    <submittedName>
        <fullName evidence="1">Uncharacterized protein</fullName>
    </submittedName>
</protein>